<comment type="caution">
    <text evidence="2">The sequence shown here is derived from an EMBL/GenBank/DDBJ whole genome shotgun (WGS) entry which is preliminary data.</text>
</comment>
<keyword evidence="2" id="KW-0808">Transferase</keyword>
<dbReference type="InterPro" id="IPR001173">
    <property type="entry name" value="Glyco_trans_2-like"/>
</dbReference>
<dbReference type="Proteomes" id="UP000295479">
    <property type="component" value="Unassembled WGS sequence"/>
</dbReference>
<proteinExistence type="predicted"/>
<dbReference type="Pfam" id="PF00535">
    <property type="entry name" value="Glycos_transf_2"/>
    <property type="match status" value="1"/>
</dbReference>
<reference evidence="2 3" key="1">
    <citation type="submission" date="2019-03" db="EMBL/GenBank/DDBJ databases">
        <title>Flavobacterium AR-3-4 sp. nov. isolated from arctic soil.</title>
        <authorList>
            <person name="Chaudhary D.K."/>
        </authorList>
    </citation>
    <scope>NUCLEOTIDE SEQUENCE [LARGE SCALE GENOMIC DNA]</scope>
    <source>
        <strain evidence="2 3">AR-3-4</strain>
    </source>
</reference>
<evidence type="ECO:0000313" key="2">
    <source>
        <dbReference type="EMBL" id="TDD95072.1"/>
    </source>
</evidence>
<protein>
    <submittedName>
        <fullName evidence="2">Glycosyltransferase</fullName>
    </submittedName>
</protein>
<evidence type="ECO:0000259" key="1">
    <source>
        <dbReference type="Pfam" id="PF00535"/>
    </source>
</evidence>
<keyword evidence="3" id="KW-1185">Reference proteome</keyword>
<dbReference type="OrthoDB" id="9785375at2"/>
<sequence length="298" mass="34622">MTELAPIVLFTYKRLDTLQQTVHALANNSLADKSDLIIYSDGAKKLEDEPIIQEIRNYLKTVTGFKSVTIHESPINKGLATSIINGVSEVMAMYKKAIVLEDDLITSTNFLEYMNQALNYYQDNPRILSVSGYSPIIKGLNPNEIYYTQRASSWGWACWEDRWQKIDWQAQSYESFVKDSQAKSRFNQMGSDMCLMMKRQMQGKINSWAIRFCFHQFQNDLYSVHPSISKIQNIGFSEKNATNTVQKYNRFQSEFDKSNSLAFNFNTVIQLDKRLIQQFVRDNSIKMRILNKVLNYIQ</sequence>
<accession>A0A4R5CD51</accession>
<dbReference type="EMBL" id="SMFK01000012">
    <property type="protein sequence ID" value="TDD95072.1"/>
    <property type="molecule type" value="Genomic_DNA"/>
</dbReference>
<dbReference type="GO" id="GO:0016740">
    <property type="term" value="F:transferase activity"/>
    <property type="evidence" value="ECO:0007669"/>
    <property type="project" value="UniProtKB-KW"/>
</dbReference>
<name>A0A4R5CD51_9FLAO</name>
<gene>
    <name evidence="2" type="ORF">E0F76_14930</name>
</gene>
<dbReference type="InterPro" id="IPR029044">
    <property type="entry name" value="Nucleotide-diphossugar_trans"/>
</dbReference>
<dbReference type="Gene3D" id="3.90.550.10">
    <property type="entry name" value="Spore Coat Polysaccharide Biosynthesis Protein SpsA, Chain A"/>
    <property type="match status" value="1"/>
</dbReference>
<feature type="domain" description="Glycosyltransferase 2-like" evidence="1">
    <location>
        <begin position="7"/>
        <end position="119"/>
    </location>
</feature>
<dbReference type="RefSeq" id="WP_132007827.1">
    <property type="nucleotide sequence ID" value="NZ_SMFK01000012.1"/>
</dbReference>
<dbReference type="AlphaFoldDB" id="A0A4R5CD51"/>
<evidence type="ECO:0000313" key="3">
    <source>
        <dbReference type="Proteomes" id="UP000295479"/>
    </source>
</evidence>
<dbReference type="SUPFAM" id="SSF53448">
    <property type="entry name" value="Nucleotide-diphospho-sugar transferases"/>
    <property type="match status" value="1"/>
</dbReference>
<organism evidence="2 3">
    <name type="scientific">Flavobacterium cellulosilyticum</name>
    <dbReference type="NCBI Taxonomy" id="2541731"/>
    <lineage>
        <taxon>Bacteria</taxon>
        <taxon>Pseudomonadati</taxon>
        <taxon>Bacteroidota</taxon>
        <taxon>Flavobacteriia</taxon>
        <taxon>Flavobacteriales</taxon>
        <taxon>Flavobacteriaceae</taxon>
        <taxon>Flavobacterium</taxon>
    </lineage>
</organism>